<protein>
    <recommendedName>
        <fullName evidence="5 21">Diacylglycerol kinase</fullName>
        <ecNumber evidence="4 21">2.7.1.107</ecNumber>
    </recommendedName>
</protein>
<evidence type="ECO:0000256" key="21">
    <source>
        <dbReference type="RuleBase" id="RU363065"/>
    </source>
</evidence>
<evidence type="ECO:0000256" key="19">
    <source>
        <dbReference type="ARBA" id="ARBA00023209"/>
    </source>
</evidence>
<dbReference type="RefSeq" id="WP_188630262.1">
    <property type="nucleotide sequence ID" value="NZ_BMKE01000019.1"/>
</dbReference>
<keyword evidence="14 21" id="KW-0067">ATP-binding</keyword>
<keyword evidence="7" id="KW-0444">Lipid biosynthesis</keyword>
<proteinExistence type="inferred from homology"/>
<evidence type="ECO:0000256" key="12">
    <source>
        <dbReference type="ARBA" id="ARBA00022741"/>
    </source>
</evidence>
<keyword evidence="6" id="KW-1003">Cell membrane</keyword>
<dbReference type="InterPro" id="IPR000829">
    <property type="entry name" value="DAGK"/>
</dbReference>
<name>A0ABQ1IRU2_9GAMM</name>
<dbReference type="CDD" id="cd14264">
    <property type="entry name" value="DAGK_IM"/>
    <property type="match status" value="1"/>
</dbReference>
<evidence type="ECO:0000256" key="16">
    <source>
        <dbReference type="ARBA" id="ARBA00022989"/>
    </source>
</evidence>
<evidence type="ECO:0000256" key="20">
    <source>
        <dbReference type="ARBA" id="ARBA00023264"/>
    </source>
</evidence>
<comment type="similarity">
    <text evidence="3 21">Belongs to the bacterial diacylglycerol kinase family.</text>
</comment>
<comment type="subcellular location">
    <subcellularLocation>
        <location evidence="2 21">Cell inner membrane</location>
        <topology evidence="2 21">Multi-pass membrane protein</topology>
    </subcellularLocation>
</comment>
<sequence length="125" mass="13387">MKPGKTGVARIVAAGGYSMQGLKAAYRHEAAFRQECWLLAILLPVALVWNVGPVEKVLLIGSLMLVPIVELLNSAIESVVDRIGPEYHELSGRAKDIGSAAVLLTLLLAAITWGLILWDSLEPAS</sequence>
<comment type="function">
    <text evidence="21">Catalyzes the ATP-dependent phosphorylation of sn-l,2-diacylglycerol (DAG) to phosphatidic acid. Involved in the recycling of diacylglycerol produced as a by-product during membrane-derived oligosaccharide (MDO) biosynthesis.</text>
</comment>
<keyword evidence="12 21" id="KW-0547">Nucleotide-binding</keyword>
<dbReference type="Pfam" id="PF01219">
    <property type="entry name" value="DAGK_prokar"/>
    <property type="match status" value="1"/>
</dbReference>
<dbReference type="GO" id="GO:0016301">
    <property type="term" value="F:kinase activity"/>
    <property type="evidence" value="ECO:0007669"/>
    <property type="project" value="UniProtKB-KW"/>
</dbReference>
<evidence type="ECO:0000256" key="7">
    <source>
        <dbReference type="ARBA" id="ARBA00022516"/>
    </source>
</evidence>
<comment type="caution">
    <text evidence="22">The sequence shown here is derived from an EMBL/GenBank/DDBJ whole genome shotgun (WGS) entry which is preliminary data.</text>
</comment>
<evidence type="ECO:0000256" key="4">
    <source>
        <dbReference type="ARBA" id="ARBA00012133"/>
    </source>
</evidence>
<feature type="transmembrane region" description="Helical" evidence="21">
    <location>
        <begin position="58"/>
        <end position="76"/>
    </location>
</feature>
<evidence type="ECO:0000256" key="1">
    <source>
        <dbReference type="ARBA" id="ARBA00001946"/>
    </source>
</evidence>
<evidence type="ECO:0000256" key="18">
    <source>
        <dbReference type="ARBA" id="ARBA00023136"/>
    </source>
</evidence>
<keyword evidence="16 21" id="KW-1133">Transmembrane helix</keyword>
<dbReference type="EMBL" id="BMKE01000019">
    <property type="protein sequence ID" value="GGB49033.1"/>
    <property type="molecule type" value="Genomic_DNA"/>
</dbReference>
<evidence type="ECO:0000256" key="8">
    <source>
        <dbReference type="ARBA" id="ARBA00022519"/>
    </source>
</evidence>
<evidence type="ECO:0000256" key="10">
    <source>
        <dbReference type="ARBA" id="ARBA00022692"/>
    </source>
</evidence>
<evidence type="ECO:0000256" key="3">
    <source>
        <dbReference type="ARBA" id="ARBA00005967"/>
    </source>
</evidence>
<comment type="cofactor">
    <cofactor evidence="1">
        <name>Mg(2+)</name>
        <dbReference type="ChEBI" id="CHEBI:18420"/>
    </cofactor>
</comment>
<evidence type="ECO:0000256" key="13">
    <source>
        <dbReference type="ARBA" id="ARBA00022777"/>
    </source>
</evidence>
<reference evidence="23" key="1">
    <citation type="journal article" date="2019" name="Int. J. Syst. Evol. Microbiol.">
        <title>The Global Catalogue of Microorganisms (GCM) 10K type strain sequencing project: providing services to taxonomists for standard genome sequencing and annotation.</title>
        <authorList>
            <consortium name="The Broad Institute Genomics Platform"/>
            <consortium name="The Broad Institute Genome Sequencing Center for Infectious Disease"/>
            <person name="Wu L."/>
            <person name="Ma J."/>
        </authorList>
    </citation>
    <scope>NUCLEOTIDE SEQUENCE [LARGE SCALE GENOMIC DNA]</scope>
    <source>
        <strain evidence="23">CGMCC 1.15923</strain>
    </source>
</reference>
<evidence type="ECO:0000313" key="23">
    <source>
        <dbReference type="Proteomes" id="UP000646152"/>
    </source>
</evidence>
<evidence type="ECO:0000256" key="5">
    <source>
        <dbReference type="ARBA" id="ARBA00017575"/>
    </source>
</evidence>
<keyword evidence="13 21" id="KW-0418">Kinase</keyword>
<accession>A0ABQ1IRU2</accession>
<evidence type="ECO:0000256" key="9">
    <source>
        <dbReference type="ARBA" id="ARBA00022679"/>
    </source>
</evidence>
<keyword evidence="18 21" id="KW-0472">Membrane</keyword>
<evidence type="ECO:0000313" key="22">
    <source>
        <dbReference type="EMBL" id="GGB49033.1"/>
    </source>
</evidence>
<evidence type="ECO:0000256" key="6">
    <source>
        <dbReference type="ARBA" id="ARBA00022475"/>
    </source>
</evidence>
<evidence type="ECO:0000256" key="15">
    <source>
        <dbReference type="ARBA" id="ARBA00022842"/>
    </source>
</evidence>
<evidence type="ECO:0000256" key="11">
    <source>
        <dbReference type="ARBA" id="ARBA00022723"/>
    </source>
</evidence>
<dbReference type="PANTHER" id="PTHR34299">
    <property type="entry name" value="DIACYLGLYCEROL KINASE"/>
    <property type="match status" value="1"/>
</dbReference>
<keyword evidence="20 21" id="KW-1208">Phospholipid metabolism</keyword>
<keyword evidence="23" id="KW-1185">Reference proteome</keyword>
<comment type="catalytic activity">
    <reaction evidence="21">
        <text>a 1,2-diacyl-sn-glycerol + ATP = a 1,2-diacyl-sn-glycero-3-phosphate + ADP + H(+)</text>
        <dbReference type="Rhea" id="RHEA:10272"/>
        <dbReference type="ChEBI" id="CHEBI:15378"/>
        <dbReference type="ChEBI" id="CHEBI:17815"/>
        <dbReference type="ChEBI" id="CHEBI:30616"/>
        <dbReference type="ChEBI" id="CHEBI:58608"/>
        <dbReference type="ChEBI" id="CHEBI:456216"/>
        <dbReference type="EC" id="2.7.1.107"/>
    </reaction>
</comment>
<keyword evidence="15" id="KW-0460">Magnesium</keyword>
<feature type="transmembrane region" description="Helical" evidence="21">
    <location>
        <begin position="36"/>
        <end position="52"/>
    </location>
</feature>
<keyword evidence="10 21" id="KW-0812">Transmembrane</keyword>
<dbReference type="InterPro" id="IPR033718">
    <property type="entry name" value="DAGK_prok"/>
</dbReference>
<keyword evidence="17 21" id="KW-0443">Lipid metabolism</keyword>
<dbReference type="PANTHER" id="PTHR34299:SF1">
    <property type="entry name" value="DIACYLGLYCEROL KINASE"/>
    <property type="match status" value="1"/>
</dbReference>
<evidence type="ECO:0000256" key="17">
    <source>
        <dbReference type="ARBA" id="ARBA00023098"/>
    </source>
</evidence>
<dbReference type="PROSITE" id="PS01069">
    <property type="entry name" value="DAGK_PROKAR"/>
    <property type="match status" value="1"/>
</dbReference>
<dbReference type="Proteomes" id="UP000646152">
    <property type="component" value="Unassembled WGS sequence"/>
</dbReference>
<organism evidence="22 23">
    <name type="scientific">Oceanisphaera marina</name>
    <dbReference type="NCBI Taxonomy" id="2017550"/>
    <lineage>
        <taxon>Bacteria</taxon>
        <taxon>Pseudomonadati</taxon>
        <taxon>Pseudomonadota</taxon>
        <taxon>Gammaproteobacteria</taxon>
        <taxon>Aeromonadales</taxon>
        <taxon>Aeromonadaceae</taxon>
        <taxon>Oceanisphaera</taxon>
    </lineage>
</organism>
<evidence type="ECO:0000256" key="2">
    <source>
        <dbReference type="ARBA" id="ARBA00004429"/>
    </source>
</evidence>
<dbReference type="EC" id="2.7.1.107" evidence="4 21"/>
<dbReference type="Gene3D" id="1.10.287.3610">
    <property type="match status" value="1"/>
</dbReference>
<keyword evidence="8 21" id="KW-0997">Cell inner membrane</keyword>
<keyword evidence="11" id="KW-0479">Metal-binding</keyword>
<dbReference type="InterPro" id="IPR036945">
    <property type="entry name" value="DAGK_sf"/>
</dbReference>
<feature type="transmembrane region" description="Helical" evidence="21">
    <location>
        <begin position="97"/>
        <end position="118"/>
    </location>
</feature>
<keyword evidence="9 21" id="KW-0808">Transferase</keyword>
<evidence type="ECO:0000256" key="14">
    <source>
        <dbReference type="ARBA" id="ARBA00022840"/>
    </source>
</evidence>
<keyword evidence="19" id="KW-0594">Phospholipid biosynthesis</keyword>
<gene>
    <name evidence="22" type="primary">dgkA</name>
    <name evidence="22" type="ORF">GCM10011502_22880</name>
</gene>